<organism evidence="2 3">
    <name type="scientific">Cynara cardunculus var. scolymus</name>
    <name type="common">Globe artichoke</name>
    <name type="synonym">Cynara scolymus</name>
    <dbReference type="NCBI Taxonomy" id="59895"/>
    <lineage>
        <taxon>Eukaryota</taxon>
        <taxon>Viridiplantae</taxon>
        <taxon>Streptophyta</taxon>
        <taxon>Embryophyta</taxon>
        <taxon>Tracheophyta</taxon>
        <taxon>Spermatophyta</taxon>
        <taxon>Magnoliopsida</taxon>
        <taxon>eudicotyledons</taxon>
        <taxon>Gunneridae</taxon>
        <taxon>Pentapetalae</taxon>
        <taxon>asterids</taxon>
        <taxon>campanulids</taxon>
        <taxon>Asterales</taxon>
        <taxon>Asteraceae</taxon>
        <taxon>Carduoideae</taxon>
        <taxon>Cardueae</taxon>
        <taxon>Carduinae</taxon>
        <taxon>Cynara</taxon>
    </lineage>
</organism>
<evidence type="ECO:0000256" key="1">
    <source>
        <dbReference type="SAM" id="MobiDB-lite"/>
    </source>
</evidence>
<comment type="caution">
    <text evidence="2">The sequence shown here is derived from an EMBL/GenBank/DDBJ whole genome shotgun (WGS) entry which is preliminary data.</text>
</comment>
<keyword evidence="3" id="KW-1185">Reference proteome</keyword>
<protein>
    <submittedName>
        <fullName evidence="2">Uncharacterized protein</fullName>
    </submittedName>
</protein>
<sequence>MDEDMVSVDPFEFHSEEEPYQNHEDKRPLKVVTDGMTSSTISQGDPRIVSQDRLSSNSKFRSNAFRLVSTCPLRIFEFLLSLINVASSIVT</sequence>
<dbReference type="EMBL" id="LEKV01000981">
    <property type="protein sequence ID" value="KVI10907.1"/>
    <property type="molecule type" value="Genomic_DNA"/>
</dbReference>
<name>A0A124SHX6_CYNCS</name>
<evidence type="ECO:0000313" key="2">
    <source>
        <dbReference type="EMBL" id="KVI10907.1"/>
    </source>
</evidence>
<dbReference type="AlphaFoldDB" id="A0A124SHX6"/>
<feature type="region of interest" description="Disordered" evidence="1">
    <location>
        <begin position="1"/>
        <end position="27"/>
    </location>
</feature>
<reference evidence="2 3" key="1">
    <citation type="journal article" date="2016" name="Sci. Rep.">
        <title>The genome sequence of the outbreeding globe artichoke constructed de novo incorporating a phase-aware low-pass sequencing strategy of F1 progeny.</title>
        <authorList>
            <person name="Scaglione D."/>
            <person name="Reyes-Chin-Wo S."/>
            <person name="Acquadro A."/>
            <person name="Froenicke L."/>
            <person name="Portis E."/>
            <person name="Beitel C."/>
            <person name="Tirone M."/>
            <person name="Mauro R."/>
            <person name="Lo Monaco A."/>
            <person name="Mauromicale G."/>
            <person name="Faccioli P."/>
            <person name="Cattivelli L."/>
            <person name="Rieseberg L."/>
            <person name="Michelmore R."/>
            <person name="Lanteri S."/>
        </authorList>
    </citation>
    <scope>NUCLEOTIDE SEQUENCE [LARGE SCALE GENOMIC DNA]</scope>
    <source>
        <strain evidence="2">2C</strain>
    </source>
</reference>
<gene>
    <name evidence="2" type="ORF">Ccrd_010687</name>
</gene>
<proteinExistence type="predicted"/>
<accession>A0A124SHX6</accession>
<dbReference type="Proteomes" id="UP000243975">
    <property type="component" value="Unassembled WGS sequence"/>
</dbReference>
<feature type="compositionally biased region" description="Basic and acidic residues" evidence="1">
    <location>
        <begin position="11"/>
        <end position="27"/>
    </location>
</feature>
<evidence type="ECO:0000313" key="3">
    <source>
        <dbReference type="Proteomes" id="UP000243975"/>
    </source>
</evidence>
<dbReference type="Gramene" id="KVI10907">
    <property type="protein sequence ID" value="KVI10907"/>
    <property type="gene ID" value="Ccrd_010687"/>
</dbReference>